<name>A0ACB9F9R8_CICIN</name>
<accession>A0ACB9F9R8</accession>
<reference evidence="1 2" key="2">
    <citation type="journal article" date="2022" name="Mol. Ecol. Resour.">
        <title>The genomes of chicory, endive, great burdock and yacon provide insights into Asteraceae paleo-polyploidization history and plant inulin production.</title>
        <authorList>
            <person name="Fan W."/>
            <person name="Wang S."/>
            <person name="Wang H."/>
            <person name="Wang A."/>
            <person name="Jiang F."/>
            <person name="Liu H."/>
            <person name="Zhao H."/>
            <person name="Xu D."/>
            <person name="Zhang Y."/>
        </authorList>
    </citation>
    <scope>NUCLEOTIDE SEQUENCE [LARGE SCALE GENOMIC DNA]</scope>
    <source>
        <strain evidence="2">cv. Punajuju</strain>
        <tissue evidence="1">Leaves</tissue>
    </source>
</reference>
<keyword evidence="2" id="KW-1185">Reference proteome</keyword>
<proteinExistence type="predicted"/>
<dbReference type="Proteomes" id="UP001055811">
    <property type="component" value="Linkage Group LG03"/>
</dbReference>
<dbReference type="EMBL" id="CM042011">
    <property type="protein sequence ID" value="KAI3767880.1"/>
    <property type="molecule type" value="Genomic_DNA"/>
</dbReference>
<evidence type="ECO:0000313" key="1">
    <source>
        <dbReference type="EMBL" id="KAI3767880.1"/>
    </source>
</evidence>
<reference evidence="2" key="1">
    <citation type="journal article" date="2022" name="Mol. Ecol. Resour.">
        <title>The genomes of chicory, endive, great burdock and yacon provide insights into Asteraceae palaeo-polyploidization history and plant inulin production.</title>
        <authorList>
            <person name="Fan W."/>
            <person name="Wang S."/>
            <person name="Wang H."/>
            <person name="Wang A."/>
            <person name="Jiang F."/>
            <person name="Liu H."/>
            <person name="Zhao H."/>
            <person name="Xu D."/>
            <person name="Zhang Y."/>
        </authorList>
    </citation>
    <scope>NUCLEOTIDE SEQUENCE [LARGE SCALE GENOMIC DNA]</scope>
    <source>
        <strain evidence="2">cv. Punajuju</strain>
    </source>
</reference>
<comment type="caution">
    <text evidence="1">The sequence shown here is derived from an EMBL/GenBank/DDBJ whole genome shotgun (WGS) entry which is preliminary data.</text>
</comment>
<protein>
    <submittedName>
        <fullName evidence="1">Uncharacterized protein</fullName>
    </submittedName>
</protein>
<gene>
    <name evidence="1" type="ORF">L2E82_18309</name>
</gene>
<evidence type="ECO:0000313" key="2">
    <source>
        <dbReference type="Proteomes" id="UP001055811"/>
    </source>
</evidence>
<sequence>MIGDMSQLHDIENFNGGCVCFAGGEKGKITQRGTVSNGVLKFENVNFVPELKHSLLSVSQICDNECQSNAYIIDMNHNTPESVTCLFSKASEQSAMLWHRRLGHSNAKNLNRLAKNELFRGLPIKDFITFENWSARQYSAARTPQQNGVAERRNRTLIEAARTMLCDSKLPVFFWAEAINKACYVQNRVIINKRQMKTPYEILYGHKPSVAHFHSFGCPCTLLHLEATPKFNSKADDCNFVGYAGKTVYRVYNKVTKQIMESFNVRWLEENQTDARVGPDWIFNSAELFKSFNVFSDVVSGIQPGPSGVNRDEDEEIITDPIIPPLIFEDPILNDGASLVSTTLTEDAPVDSSQIVGKPPVAEASATPEGIINFEPADLFDSTFMDSHFPERNPEEYVASTSHDFRDSDRGAPDLGRIKNITNLPVSSASLEHAISSRVQRDHPIENVIGSLDDGVQTRSQSGHVNKCLYSCFISQIEPKNVEMSLNEPSWVDAIHEELNQFEKLNV</sequence>
<organism evidence="1 2">
    <name type="scientific">Cichorium intybus</name>
    <name type="common">Chicory</name>
    <dbReference type="NCBI Taxonomy" id="13427"/>
    <lineage>
        <taxon>Eukaryota</taxon>
        <taxon>Viridiplantae</taxon>
        <taxon>Streptophyta</taxon>
        <taxon>Embryophyta</taxon>
        <taxon>Tracheophyta</taxon>
        <taxon>Spermatophyta</taxon>
        <taxon>Magnoliopsida</taxon>
        <taxon>eudicotyledons</taxon>
        <taxon>Gunneridae</taxon>
        <taxon>Pentapetalae</taxon>
        <taxon>asterids</taxon>
        <taxon>campanulids</taxon>
        <taxon>Asterales</taxon>
        <taxon>Asteraceae</taxon>
        <taxon>Cichorioideae</taxon>
        <taxon>Cichorieae</taxon>
        <taxon>Cichoriinae</taxon>
        <taxon>Cichorium</taxon>
    </lineage>
</organism>